<proteinExistence type="inferred from homology"/>
<evidence type="ECO:0000259" key="7">
    <source>
        <dbReference type="Pfam" id="PF13532"/>
    </source>
</evidence>
<dbReference type="InterPro" id="IPR037151">
    <property type="entry name" value="AlkB-like_sf"/>
</dbReference>
<dbReference type="GO" id="GO:0035515">
    <property type="term" value="F:oxidative RNA demethylase activity"/>
    <property type="evidence" value="ECO:0007669"/>
    <property type="project" value="TreeGrafter"/>
</dbReference>
<evidence type="ECO:0000256" key="6">
    <source>
        <dbReference type="PIRSR" id="PIRSR604574-2"/>
    </source>
</evidence>
<comment type="similarity">
    <text evidence="1">Belongs to the alkB family.</text>
</comment>
<feature type="binding site" evidence="6">
    <location>
        <position position="106"/>
    </location>
    <ligand>
        <name>Fe cation</name>
        <dbReference type="ChEBI" id="CHEBI:24875"/>
        <note>catalytic</note>
    </ligand>
</feature>
<accession>A0AAD5C1Q7</accession>
<feature type="binding site" evidence="6">
    <location>
        <position position="104"/>
    </location>
    <ligand>
        <name>Fe cation</name>
        <dbReference type="ChEBI" id="CHEBI:24875"/>
        <note>catalytic</note>
    </ligand>
</feature>
<feature type="binding site" evidence="6">
    <location>
        <position position="164"/>
    </location>
    <ligand>
        <name>Fe cation</name>
        <dbReference type="ChEBI" id="CHEBI:24875"/>
        <note>catalytic</note>
    </ligand>
</feature>
<feature type="non-terminal residue" evidence="8">
    <location>
        <position position="196"/>
    </location>
</feature>
<gene>
    <name evidence="8" type="ORF">M8C21_012554</name>
</gene>
<dbReference type="AlphaFoldDB" id="A0AAD5C1Q7"/>
<keyword evidence="9" id="KW-1185">Reference proteome</keyword>
<name>A0AAD5C1Q7_AMBAR</name>
<dbReference type="Pfam" id="PF13532">
    <property type="entry name" value="2OG-FeII_Oxy_2"/>
    <property type="match status" value="1"/>
</dbReference>
<dbReference type="SUPFAM" id="SSF51197">
    <property type="entry name" value="Clavaminate synthase-like"/>
    <property type="match status" value="1"/>
</dbReference>
<comment type="caution">
    <text evidence="8">The sequence shown here is derived from an EMBL/GenBank/DDBJ whole genome shotgun (WGS) entry which is preliminary data.</text>
</comment>
<feature type="domain" description="Alpha-ketoglutarate-dependent dioxygenase AlkB-like" evidence="7">
    <location>
        <begin position="15"/>
        <end position="193"/>
    </location>
</feature>
<dbReference type="GO" id="GO:0008198">
    <property type="term" value="F:ferrous iron binding"/>
    <property type="evidence" value="ECO:0007669"/>
    <property type="project" value="TreeGrafter"/>
</dbReference>
<evidence type="ECO:0000256" key="5">
    <source>
        <dbReference type="ARBA" id="ARBA00023004"/>
    </source>
</evidence>
<evidence type="ECO:0000256" key="2">
    <source>
        <dbReference type="ARBA" id="ARBA00022723"/>
    </source>
</evidence>
<dbReference type="PANTHER" id="PTHR16557:SF10">
    <property type="entry name" value="2-OXOGLUTARATE-DEPENDENT DIOXYGENASE FAMILY PROTEIN"/>
    <property type="match status" value="1"/>
</dbReference>
<dbReference type="PANTHER" id="PTHR16557">
    <property type="entry name" value="ALKYLATED DNA REPAIR PROTEIN ALKB-RELATED"/>
    <property type="match status" value="1"/>
</dbReference>
<dbReference type="GO" id="GO:0005737">
    <property type="term" value="C:cytoplasm"/>
    <property type="evidence" value="ECO:0007669"/>
    <property type="project" value="TreeGrafter"/>
</dbReference>
<reference evidence="8" key="1">
    <citation type="submission" date="2022-06" db="EMBL/GenBank/DDBJ databases">
        <title>Uncovering the hologenomic basis of an extraordinary plant invasion.</title>
        <authorList>
            <person name="Bieker V.C."/>
            <person name="Martin M.D."/>
            <person name="Gilbert T."/>
            <person name="Hodgins K."/>
            <person name="Battlay P."/>
            <person name="Petersen B."/>
            <person name="Wilson J."/>
        </authorList>
    </citation>
    <scope>NUCLEOTIDE SEQUENCE</scope>
    <source>
        <strain evidence="8">AA19_3_7</strain>
        <tissue evidence="8">Leaf</tissue>
    </source>
</reference>
<dbReference type="GO" id="GO:0035516">
    <property type="term" value="F:broad specificity oxidative DNA demethylase activity"/>
    <property type="evidence" value="ECO:0007669"/>
    <property type="project" value="TreeGrafter"/>
</dbReference>
<dbReference type="EMBL" id="JAMZMK010009905">
    <property type="protein sequence ID" value="KAI7733803.1"/>
    <property type="molecule type" value="Genomic_DNA"/>
</dbReference>
<evidence type="ECO:0000256" key="4">
    <source>
        <dbReference type="ARBA" id="ARBA00023002"/>
    </source>
</evidence>
<evidence type="ECO:0000313" key="9">
    <source>
        <dbReference type="Proteomes" id="UP001206925"/>
    </source>
</evidence>
<keyword evidence="4" id="KW-0560">Oxidoreductase</keyword>
<keyword evidence="3" id="KW-0223">Dioxygenase</keyword>
<evidence type="ECO:0000256" key="3">
    <source>
        <dbReference type="ARBA" id="ARBA00022964"/>
    </source>
</evidence>
<dbReference type="Gene3D" id="2.60.120.590">
    <property type="entry name" value="Alpha-ketoglutarate-dependent dioxygenase AlkB-like"/>
    <property type="match status" value="1"/>
</dbReference>
<dbReference type="GO" id="GO:0035513">
    <property type="term" value="P:oxidative RNA demethylation"/>
    <property type="evidence" value="ECO:0007669"/>
    <property type="project" value="TreeGrafter"/>
</dbReference>
<evidence type="ECO:0000313" key="8">
    <source>
        <dbReference type="EMBL" id="KAI7733803.1"/>
    </source>
</evidence>
<dbReference type="Proteomes" id="UP001206925">
    <property type="component" value="Unassembled WGS sequence"/>
</dbReference>
<sequence length="196" mass="22000">VDIVNMFQNLGVGRPGGFYMPRILHGHRSRLHMMCLGRNWDPVTGYEKPCRSDGSEPPPIPFELPFLAMAAIEEAQAHLEDLPLMRPDICVANFYCIGDRLGLHQDRDESSESLAKGLPVVSISIGRPAEFCYGHTRDKKKLKKLLLDSGDVLIFGGKSRLIFHEVKKVQIDPPSMAVLRALRIQPGRLNLTLKQF</sequence>
<protein>
    <recommendedName>
        <fullName evidence="7">Alpha-ketoglutarate-dependent dioxygenase AlkB-like domain-containing protein</fullName>
    </recommendedName>
</protein>
<keyword evidence="5 6" id="KW-0408">Iron</keyword>
<evidence type="ECO:0000256" key="1">
    <source>
        <dbReference type="ARBA" id="ARBA00007879"/>
    </source>
</evidence>
<organism evidence="8 9">
    <name type="scientific">Ambrosia artemisiifolia</name>
    <name type="common">Common ragweed</name>
    <dbReference type="NCBI Taxonomy" id="4212"/>
    <lineage>
        <taxon>Eukaryota</taxon>
        <taxon>Viridiplantae</taxon>
        <taxon>Streptophyta</taxon>
        <taxon>Embryophyta</taxon>
        <taxon>Tracheophyta</taxon>
        <taxon>Spermatophyta</taxon>
        <taxon>Magnoliopsida</taxon>
        <taxon>eudicotyledons</taxon>
        <taxon>Gunneridae</taxon>
        <taxon>Pentapetalae</taxon>
        <taxon>asterids</taxon>
        <taxon>campanulids</taxon>
        <taxon>Asterales</taxon>
        <taxon>Asteraceae</taxon>
        <taxon>Asteroideae</taxon>
        <taxon>Heliantheae alliance</taxon>
        <taxon>Heliantheae</taxon>
        <taxon>Ambrosia</taxon>
    </lineage>
</organism>
<dbReference type="InterPro" id="IPR004574">
    <property type="entry name" value="Alkb"/>
</dbReference>
<comment type="cofactor">
    <cofactor evidence="6">
        <name>Fe(2+)</name>
        <dbReference type="ChEBI" id="CHEBI:29033"/>
    </cofactor>
    <text evidence="6">Binds 1 Fe(2+) ion per subunit.</text>
</comment>
<dbReference type="InterPro" id="IPR027450">
    <property type="entry name" value="AlkB-like"/>
</dbReference>
<keyword evidence="2 6" id="KW-0479">Metal-binding</keyword>